<feature type="transmembrane region" description="Helical" evidence="6">
    <location>
        <begin position="539"/>
        <end position="563"/>
    </location>
</feature>
<dbReference type="Proteomes" id="UP001291926">
    <property type="component" value="Unassembled WGS sequence"/>
</dbReference>
<dbReference type="SUPFAM" id="SSF101941">
    <property type="entry name" value="NAC domain"/>
    <property type="match status" value="1"/>
</dbReference>
<keyword evidence="6" id="KW-0812">Transmembrane</keyword>
<evidence type="ECO:0000256" key="3">
    <source>
        <dbReference type="ARBA" id="ARBA00023163"/>
    </source>
</evidence>
<dbReference type="InterPro" id="IPR003441">
    <property type="entry name" value="NAC-dom"/>
</dbReference>
<keyword evidence="6" id="KW-1133">Transmembrane helix</keyword>
<keyword evidence="6" id="KW-0472">Membrane</keyword>
<name>A0ABR0CV82_9LAMI</name>
<reference evidence="8 9" key="1">
    <citation type="journal article" date="2023" name="bioRxiv">
        <title>Genome report: Whole genome sequence and annotation of Penstemon davidsonii.</title>
        <authorList>
            <person name="Ostevik K.L."/>
            <person name="Alabady M."/>
            <person name="Zhang M."/>
            <person name="Rausher M.D."/>
        </authorList>
    </citation>
    <scope>NUCLEOTIDE SEQUENCE [LARGE SCALE GENOMIC DNA]</scope>
    <source>
        <strain evidence="8">DNT005</strain>
        <tissue evidence="8">Whole leaf</tissue>
    </source>
</reference>
<dbReference type="Pfam" id="PF02365">
    <property type="entry name" value="NAM"/>
    <property type="match status" value="1"/>
</dbReference>
<proteinExistence type="predicted"/>
<protein>
    <recommendedName>
        <fullName evidence="7">NAC domain-containing protein</fullName>
    </recommendedName>
</protein>
<evidence type="ECO:0000256" key="4">
    <source>
        <dbReference type="ARBA" id="ARBA00023242"/>
    </source>
</evidence>
<evidence type="ECO:0000259" key="7">
    <source>
        <dbReference type="PROSITE" id="PS51005"/>
    </source>
</evidence>
<dbReference type="InterPro" id="IPR036093">
    <property type="entry name" value="NAC_dom_sf"/>
</dbReference>
<evidence type="ECO:0000313" key="9">
    <source>
        <dbReference type="Proteomes" id="UP001291926"/>
    </source>
</evidence>
<feature type="region of interest" description="Disordered" evidence="5">
    <location>
        <begin position="230"/>
        <end position="252"/>
    </location>
</feature>
<dbReference type="EMBL" id="JAYDYQ010002686">
    <property type="protein sequence ID" value="KAK4480381.1"/>
    <property type="molecule type" value="Genomic_DNA"/>
</dbReference>
<dbReference type="PROSITE" id="PS51005">
    <property type="entry name" value="NAC"/>
    <property type="match status" value="1"/>
</dbReference>
<dbReference type="PANTHER" id="PTHR31744:SF210">
    <property type="entry name" value="NAC DOMAIN-CONTAINING PROTEIN 86-LIKE"/>
    <property type="match status" value="1"/>
</dbReference>
<evidence type="ECO:0000256" key="5">
    <source>
        <dbReference type="SAM" id="MobiDB-lite"/>
    </source>
</evidence>
<sequence length="564" mass="63357">MEFSAKKKSSGSSSMLAPGFRFHPTDEELVRYYLRRKVCGKAFRFDAISEIDIYKTEPWDLPTMSKLRTRDLEWYFFSMLDKKYGNGAKTNRATEKGYWKTTGKDRAVYHRNEIVGMKKTLVYHIGRAPKGQRTNWVMHEYKLVDLELERVGIVQDAFVLCRVFQKSGPGPKNGEKYGAPYVEEDWEDEELDFSPREEAAEEVDFGADAYLDGHDLDQILGSDVPSITVPPPSNFQSTDGSCGEEPTQSASDTQNLLVGAGEQSYGPEQGGHKNSFNLPAQYDMDVEAVKHEFIGESSNSENFEDLNFLLDEPFLDAPNNLQYGDVGFIESDDLSNPIKTDTSALDMLDEYLTFFDANGDSSQYLEYDPAVILGSEELVRDQSLLPQKDEGTLQAADALPSGQVIDNIDNDEAWLSDKQELTKDQSDYDYPFMRKASQKLASFPTKPAFAAEFPPKNAILRLNSLAQSSSSFNVTAGMIQIRSMNARGNGTHDRSSGKHENFNILLSFGFARGDDGSASLESSVSIRPGKTLSTISRGWFYYSMFMWVMFLYMSFKIGSYICAH</sequence>
<evidence type="ECO:0000256" key="1">
    <source>
        <dbReference type="ARBA" id="ARBA00023015"/>
    </source>
</evidence>
<evidence type="ECO:0000256" key="6">
    <source>
        <dbReference type="SAM" id="Phobius"/>
    </source>
</evidence>
<dbReference type="PANTHER" id="PTHR31744">
    <property type="entry name" value="PROTEIN CUP-SHAPED COTYLEDON 2-RELATED"/>
    <property type="match status" value="1"/>
</dbReference>
<accession>A0ABR0CV82</accession>
<gene>
    <name evidence="8" type="ORF">RD792_013453</name>
</gene>
<comment type="caution">
    <text evidence="8">The sequence shown here is derived from an EMBL/GenBank/DDBJ whole genome shotgun (WGS) entry which is preliminary data.</text>
</comment>
<keyword evidence="1" id="KW-0805">Transcription regulation</keyword>
<evidence type="ECO:0000256" key="2">
    <source>
        <dbReference type="ARBA" id="ARBA00023125"/>
    </source>
</evidence>
<keyword evidence="2" id="KW-0238">DNA-binding</keyword>
<organism evidence="8 9">
    <name type="scientific">Penstemon davidsonii</name>
    <dbReference type="NCBI Taxonomy" id="160366"/>
    <lineage>
        <taxon>Eukaryota</taxon>
        <taxon>Viridiplantae</taxon>
        <taxon>Streptophyta</taxon>
        <taxon>Embryophyta</taxon>
        <taxon>Tracheophyta</taxon>
        <taxon>Spermatophyta</taxon>
        <taxon>Magnoliopsida</taxon>
        <taxon>eudicotyledons</taxon>
        <taxon>Gunneridae</taxon>
        <taxon>Pentapetalae</taxon>
        <taxon>asterids</taxon>
        <taxon>lamiids</taxon>
        <taxon>Lamiales</taxon>
        <taxon>Plantaginaceae</taxon>
        <taxon>Cheloneae</taxon>
        <taxon>Penstemon</taxon>
    </lineage>
</organism>
<evidence type="ECO:0000313" key="8">
    <source>
        <dbReference type="EMBL" id="KAK4480381.1"/>
    </source>
</evidence>
<feature type="domain" description="NAC" evidence="7">
    <location>
        <begin position="16"/>
        <end position="166"/>
    </location>
</feature>
<keyword evidence="9" id="KW-1185">Reference proteome</keyword>
<feature type="compositionally biased region" description="Polar residues" evidence="5">
    <location>
        <begin position="234"/>
        <end position="252"/>
    </location>
</feature>
<dbReference type="Gene3D" id="2.170.150.80">
    <property type="entry name" value="NAC domain"/>
    <property type="match status" value="1"/>
</dbReference>
<keyword evidence="4" id="KW-0539">Nucleus</keyword>
<keyword evidence="3" id="KW-0804">Transcription</keyword>